<keyword evidence="7" id="KW-0029">Amino-acid transport</keyword>
<dbReference type="GO" id="GO:0005524">
    <property type="term" value="F:ATP binding"/>
    <property type="evidence" value="ECO:0007669"/>
    <property type="project" value="UniProtKB-KW"/>
</dbReference>
<reference evidence="10 11" key="1">
    <citation type="submission" date="2010-11" db="EMBL/GenBank/DDBJ databases">
        <authorList>
            <person name="Durkin A.S."/>
            <person name="Madupu R."/>
            <person name="Torralba M."/>
            <person name="Gillis M."/>
            <person name="Methe B."/>
            <person name="Sutton G."/>
            <person name="Nelson K.E."/>
        </authorList>
    </citation>
    <scope>NUCLEOTIDE SEQUENCE [LARGE SCALE GENOMIC DNA]</scope>
    <source>
        <strain evidence="10 11">UPII 345-E</strain>
    </source>
</reference>
<keyword evidence="5 10" id="KW-0067">ATP-binding</keyword>
<dbReference type="PANTHER" id="PTHR43166:SF30">
    <property type="entry name" value="METHIONINE IMPORT ATP-BINDING PROTEIN METN"/>
    <property type="match status" value="1"/>
</dbReference>
<dbReference type="Proteomes" id="UP000004594">
    <property type="component" value="Unassembled WGS sequence"/>
</dbReference>
<dbReference type="GO" id="GO:0005886">
    <property type="term" value="C:plasma membrane"/>
    <property type="evidence" value="ECO:0007669"/>
    <property type="project" value="UniProtKB-ARBA"/>
</dbReference>
<dbReference type="PROSITE" id="PS50893">
    <property type="entry name" value="ABC_TRANSPORTER_2"/>
    <property type="match status" value="1"/>
</dbReference>
<proteinExistence type="inferred from homology"/>
<evidence type="ECO:0000256" key="3">
    <source>
        <dbReference type="ARBA" id="ARBA00022475"/>
    </source>
</evidence>
<keyword evidence="8" id="KW-0472">Membrane</keyword>
<dbReference type="PANTHER" id="PTHR43166">
    <property type="entry name" value="AMINO ACID IMPORT ATP-BINDING PROTEIN"/>
    <property type="match status" value="1"/>
</dbReference>
<dbReference type="SUPFAM" id="SSF52540">
    <property type="entry name" value="P-loop containing nucleoside triphosphate hydrolases"/>
    <property type="match status" value="1"/>
</dbReference>
<dbReference type="Pfam" id="PF00005">
    <property type="entry name" value="ABC_tran"/>
    <property type="match status" value="1"/>
</dbReference>
<evidence type="ECO:0000256" key="7">
    <source>
        <dbReference type="ARBA" id="ARBA00022970"/>
    </source>
</evidence>
<evidence type="ECO:0000313" key="11">
    <source>
        <dbReference type="Proteomes" id="UP000004594"/>
    </source>
</evidence>
<dbReference type="FunFam" id="3.40.50.300:FF:000056">
    <property type="entry name" value="Cell division ATP-binding protein FtsE"/>
    <property type="match status" value="1"/>
</dbReference>
<dbReference type="GO" id="GO:0006865">
    <property type="term" value="P:amino acid transport"/>
    <property type="evidence" value="ECO:0007669"/>
    <property type="project" value="UniProtKB-KW"/>
</dbReference>
<evidence type="ECO:0000256" key="6">
    <source>
        <dbReference type="ARBA" id="ARBA00022967"/>
    </source>
</evidence>
<keyword evidence="2" id="KW-0813">Transport</keyword>
<dbReference type="InterPro" id="IPR045865">
    <property type="entry name" value="ACT-like_dom_sf"/>
</dbReference>
<dbReference type="Gene3D" id="3.30.70.260">
    <property type="match status" value="1"/>
</dbReference>
<dbReference type="InterPro" id="IPR003439">
    <property type="entry name" value="ABC_transporter-like_ATP-bd"/>
</dbReference>
<dbReference type="EMBL" id="AENT01000016">
    <property type="protein sequence ID" value="EFR42753.1"/>
    <property type="molecule type" value="Genomic_DNA"/>
</dbReference>
<dbReference type="CDD" id="cd03258">
    <property type="entry name" value="ABC_MetN_methionine_transporter"/>
    <property type="match status" value="1"/>
</dbReference>
<evidence type="ECO:0000256" key="1">
    <source>
        <dbReference type="ARBA" id="ARBA00005417"/>
    </source>
</evidence>
<evidence type="ECO:0000259" key="9">
    <source>
        <dbReference type="PROSITE" id="PS50893"/>
    </source>
</evidence>
<keyword evidence="3" id="KW-1003">Cell membrane</keyword>
<dbReference type="InterPro" id="IPR041701">
    <property type="entry name" value="MetN_ABC"/>
</dbReference>
<dbReference type="RefSeq" id="WP_007554512.1">
    <property type="nucleotide sequence ID" value="NZ_AENT01000016.1"/>
</dbReference>
<comment type="similarity">
    <text evidence="1">Belongs to the ABC transporter superfamily.</text>
</comment>
<evidence type="ECO:0000313" key="10">
    <source>
        <dbReference type="EMBL" id="EFR42753.1"/>
    </source>
</evidence>
<keyword evidence="6" id="KW-1278">Translocase</keyword>
<evidence type="ECO:0000256" key="2">
    <source>
        <dbReference type="ARBA" id="ARBA00022448"/>
    </source>
</evidence>
<organism evidence="10 11">
    <name type="scientific">Dialister micraerophilus UPII 345-E</name>
    <dbReference type="NCBI Taxonomy" id="910314"/>
    <lineage>
        <taxon>Bacteria</taxon>
        <taxon>Bacillati</taxon>
        <taxon>Bacillota</taxon>
        <taxon>Negativicutes</taxon>
        <taxon>Veillonellales</taxon>
        <taxon>Veillonellaceae</taxon>
        <taxon>Dialister</taxon>
    </lineage>
</organism>
<dbReference type="InterPro" id="IPR050086">
    <property type="entry name" value="MetN_ABC_transporter-like"/>
</dbReference>
<comment type="caution">
    <text evidence="10">The sequence shown here is derived from an EMBL/GenBank/DDBJ whole genome shotgun (WGS) entry which is preliminary data.</text>
</comment>
<dbReference type="GO" id="GO:0016887">
    <property type="term" value="F:ATP hydrolysis activity"/>
    <property type="evidence" value="ECO:0007669"/>
    <property type="project" value="InterPro"/>
</dbReference>
<gene>
    <name evidence="10" type="ORF">HMPREF9220_0910</name>
</gene>
<dbReference type="SUPFAM" id="SSF55021">
    <property type="entry name" value="ACT-like"/>
    <property type="match status" value="1"/>
</dbReference>
<dbReference type="SMART" id="SM00382">
    <property type="entry name" value="AAA"/>
    <property type="match status" value="1"/>
</dbReference>
<name>E4L8U4_9FIRM</name>
<dbReference type="SMART" id="SM00930">
    <property type="entry name" value="NIL"/>
    <property type="match status" value="1"/>
</dbReference>
<evidence type="ECO:0000256" key="4">
    <source>
        <dbReference type="ARBA" id="ARBA00022741"/>
    </source>
</evidence>
<evidence type="ECO:0000256" key="8">
    <source>
        <dbReference type="ARBA" id="ARBA00023136"/>
    </source>
</evidence>
<sequence>MIELKNVYKTYDNKTNALNDINIKIKEGEIFGIIGQSGAGKSTLIRCINMLETPTSGEVIINGKDITKLSEKELRNERKKIGMIFQHFNLLSNRTVYKNIAFPLELSNTPKEEQEKRINSMLELVGLTNHKNKYPSQLSGGQKQRVGIARALITQPSILLSDEATSALDPETVKSILNLLKEINKKLGITIILITHQMEVIKKIANHVAVIENGKIIEEGSVINLFSNPKTETLKKFIGSTSLNLPEDSEFYSMIKTKHSADDKMVLSLSFKGAVTNEPIIEHLIRFYNLNVSILYANIDYIQETPFGTLIILLDGAENNVENSFKYLKTLPIESEVLGYVSNNN</sequence>
<evidence type="ECO:0000256" key="5">
    <source>
        <dbReference type="ARBA" id="ARBA00022840"/>
    </source>
</evidence>
<accession>E4L8U4</accession>
<dbReference type="InterPro" id="IPR018449">
    <property type="entry name" value="NIL_domain"/>
</dbReference>
<keyword evidence="4" id="KW-0547">Nucleotide-binding</keyword>
<feature type="domain" description="ABC transporter" evidence="9">
    <location>
        <begin position="2"/>
        <end position="238"/>
    </location>
</feature>
<dbReference type="eggNOG" id="COG1135">
    <property type="taxonomic scope" value="Bacteria"/>
</dbReference>
<dbReference type="Pfam" id="PF09383">
    <property type="entry name" value="NIL"/>
    <property type="match status" value="1"/>
</dbReference>
<dbReference type="Gene3D" id="3.40.50.300">
    <property type="entry name" value="P-loop containing nucleotide triphosphate hydrolases"/>
    <property type="match status" value="1"/>
</dbReference>
<dbReference type="InterPro" id="IPR017871">
    <property type="entry name" value="ABC_transporter-like_CS"/>
</dbReference>
<protein>
    <submittedName>
        <fullName evidence="10">ABC transporter, ATP-binding protein</fullName>
    </submittedName>
</protein>
<dbReference type="AlphaFoldDB" id="E4L8U4"/>
<dbReference type="PROSITE" id="PS00211">
    <property type="entry name" value="ABC_TRANSPORTER_1"/>
    <property type="match status" value="1"/>
</dbReference>
<dbReference type="OrthoDB" id="9772862at2"/>
<dbReference type="InterPro" id="IPR027417">
    <property type="entry name" value="P-loop_NTPase"/>
</dbReference>
<dbReference type="InterPro" id="IPR003593">
    <property type="entry name" value="AAA+_ATPase"/>
</dbReference>